<evidence type="ECO:0008006" key="3">
    <source>
        <dbReference type="Google" id="ProtNLM"/>
    </source>
</evidence>
<keyword evidence="2" id="KW-1185">Reference proteome</keyword>
<name>A0A371X0U1_9HYPH</name>
<dbReference type="EMBL" id="QURL01000005">
    <property type="protein sequence ID" value="RFC62839.1"/>
    <property type="molecule type" value="Genomic_DNA"/>
</dbReference>
<dbReference type="Proteomes" id="UP000264310">
    <property type="component" value="Unassembled WGS sequence"/>
</dbReference>
<accession>A0A371X0U1</accession>
<sequence length="175" mass="18638">MRNGGRSGWREVFRPLGLAALLVVSVLGTTRAGQAGPAPFLDDRSTPEALIASLYNAIDRQEYLRAWSYYAEGEGRPAWDDYPAGFAQTRTVTVKTGAVTSEGAAGSVYSNVPVAIRAETRSETTEVFTGCYVTRFVEPGNQAAPPYVPLQIVKGELSPAKESFETAAGTCADPG</sequence>
<protein>
    <recommendedName>
        <fullName evidence="3">DUF1176 domain-containing protein</fullName>
    </recommendedName>
</protein>
<dbReference type="AlphaFoldDB" id="A0A371X0U1"/>
<comment type="caution">
    <text evidence="1">The sequence shown here is derived from an EMBL/GenBank/DDBJ whole genome shotgun (WGS) entry which is preliminary data.</text>
</comment>
<dbReference type="RefSeq" id="WP_116683655.1">
    <property type="nucleotide sequence ID" value="NZ_QURL01000005.1"/>
</dbReference>
<reference evidence="1 2" key="1">
    <citation type="submission" date="2018-08" db="EMBL/GenBank/DDBJ databases">
        <title>Fulvimarina sp. 85, whole genome shotgun sequence.</title>
        <authorList>
            <person name="Tuo L."/>
        </authorList>
    </citation>
    <scope>NUCLEOTIDE SEQUENCE [LARGE SCALE GENOMIC DNA]</scope>
    <source>
        <strain evidence="1 2">85</strain>
    </source>
</reference>
<proteinExistence type="predicted"/>
<organism evidence="1 2">
    <name type="scientific">Fulvimarina endophytica</name>
    <dbReference type="NCBI Taxonomy" id="2293836"/>
    <lineage>
        <taxon>Bacteria</taxon>
        <taxon>Pseudomonadati</taxon>
        <taxon>Pseudomonadota</taxon>
        <taxon>Alphaproteobacteria</taxon>
        <taxon>Hyphomicrobiales</taxon>
        <taxon>Aurantimonadaceae</taxon>
        <taxon>Fulvimarina</taxon>
    </lineage>
</organism>
<gene>
    <name evidence="1" type="ORF">DYI37_12825</name>
</gene>
<evidence type="ECO:0000313" key="2">
    <source>
        <dbReference type="Proteomes" id="UP000264310"/>
    </source>
</evidence>
<dbReference type="OrthoDB" id="7863791at2"/>
<evidence type="ECO:0000313" key="1">
    <source>
        <dbReference type="EMBL" id="RFC62839.1"/>
    </source>
</evidence>